<comment type="function">
    <text evidence="10">Endoglycosidase which is a cell surface and extracellular matrix-degrading enzyme. Cleaves heparan sulfate proteoglycans (HSPGs) into heparan sulfate side chains and core proteoglycans.</text>
</comment>
<keyword evidence="4 11" id="KW-0732">Signal</keyword>
<evidence type="ECO:0000313" key="13">
    <source>
        <dbReference type="Proteomes" id="UP001161247"/>
    </source>
</evidence>
<evidence type="ECO:0000256" key="1">
    <source>
        <dbReference type="ARBA" id="ARBA00004613"/>
    </source>
</evidence>
<name>A0AAV1DZ16_OLDCO</name>
<evidence type="ECO:0000256" key="8">
    <source>
        <dbReference type="ARBA" id="ARBA00023228"/>
    </source>
</evidence>
<dbReference type="PANTHER" id="PTHR14363">
    <property type="entry name" value="HEPARANASE-RELATED"/>
    <property type="match status" value="1"/>
</dbReference>
<dbReference type="GO" id="GO:0005765">
    <property type="term" value="C:lysosomal membrane"/>
    <property type="evidence" value="ECO:0007669"/>
    <property type="project" value="UniProtKB-SubCell"/>
</dbReference>
<dbReference type="AlphaFoldDB" id="A0AAV1DZ16"/>
<feature type="signal peptide" evidence="11">
    <location>
        <begin position="1"/>
        <end position="19"/>
    </location>
</feature>
<evidence type="ECO:0000256" key="4">
    <source>
        <dbReference type="ARBA" id="ARBA00022729"/>
    </source>
</evidence>
<keyword evidence="6" id="KW-0472">Membrane</keyword>
<evidence type="ECO:0000256" key="7">
    <source>
        <dbReference type="ARBA" id="ARBA00023180"/>
    </source>
</evidence>
<feature type="chain" id="PRO_5043987462" evidence="11">
    <location>
        <begin position="20"/>
        <end position="537"/>
    </location>
</feature>
<comment type="similarity">
    <text evidence="2">Belongs to the glycosyl hydrolase 79 family.</text>
</comment>
<dbReference type="InterPro" id="IPR005199">
    <property type="entry name" value="Glyco_hydro_79"/>
</dbReference>
<evidence type="ECO:0000256" key="11">
    <source>
        <dbReference type="SAM" id="SignalP"/>
    </source>
</evidence>
<evidence type="ECO:0000256" key="3">
    <source>
        <dbReference type="ARBA" id="ARBA00022525"/>
    </source>
</evidence>
<dbReference type="EMBL" id="OX459124">
    <property type="protein sequence ID" value="CAI9111963.1"/>
    <property type="molecule type" value="Genomic_DNA"/>
</dbReference>
<keyword evidence="5" id="KW-0378">Hydrolase</keyword>
<dbReference type="SUPFAM" id="SSF51445">
    <property type="entry name" value="(Trans)glycosidases"/>
    <property type="match status" value="1"/>
</dbReference>
<dbReference type="Pfam" id="PF03662">
    <property type="entry name" value="Glyco_hydro_79n"/>
    <property type="match status" value="1"/>
</dbReference>
<sequence length="537" mass="59463">MGSKALITVFLVFLPTILAQNLRSAVLSIDTTAKIAETDDNYICATIDWWPKEKCNYNQCPWGSSSLLNLDLSHPLLFNAVQAFKSLRLRLGGSLQDQVHYDIGSSQPCKPFKKQKGGLFGFSEGCLPMERWDELNGFFQKTGVLVTFGLNALRGRHQTRRGVWLGNWDSSNARDFVRYTISKGYHICSWEFGNELCGKGIGASVGAEQYAKDVTKLNSIISEESKGLHSKPLVLAPGGFYDKDWYSRLLQLSGPEKVDVLTHHIYNLGAGVDHNLISKILNPYYLNKVTSTFGNLSSTIQNDGSWSSAWVGEAGGAYNNGGRNVSDTFVNSFWYLDQLGLAAKYNTKVYCRQTLIGGNYALLDTSTFIPNPDYYSALLWHQIMGKGVLSIHSSEPYLRSYAHCSKGGGGVAVLLINLSNETAFNIEIESATHFDSLVEEKTESERNAFVRNLKKTVAWIGSKTGDENLWREEYHLTPKDGDLQSKIMLLNGEPLQLTNAGGIPSLGPVFVDLNSPMYIEPLSIKFIVLPNFNAPGC</sequence>
<keyword evidence="8" id="KW-0458">Lysosome</keyword>
<dbReference type="GO" id="GO:0009505">
    <property type="term" value="C:plant-type cell wall"/>
    <property type="evidence" value="ECO:0007669"/>
    <property type="project" value="TreeGrafter"/>
</dbReference>
<dbReference type="InterPro" id="IPR017853">
    <property type="entry name" value="GH"/>
</dbReference>
<organism evidence="12 13">
    <name type="scientific">Oldenlandia corymbosa var. corymbosa</name>
    <dbReference type="NCBI Taxonomy" id="529605"/>
    <lineage>
        <taxon>Eukaryota</taxon>
        <taxon>Viridiplantae</taxon>
        <taxon>Streptophyta</taxon>
        <taxon>Embryophyta</taxon>
        <taxon>Tracheophyta</taxon>
        <taxon>Spermatophyta</taxon>
        <taxon>Magnoliopsida</taxon>
        <taxon>eudicotyledons</taxon>
        <taxon>Gunneridae</taxon>
        <taxon>Pentapetalae</taxon>
        <taxon>asterids</taxon>
        <taxon>lamiids</taxon>
        <taxon>Gentianales</taxon>
        <taxon>Rubiaceae</taxon>
        <taxon>Rubioideae</taxon>
        <taxon>Spermacoceae</taxon>
        <taxon>Hedyotis-Oldenlandia complex</taxon>
        <taxon>Oldenlandia</taxon>
    </lineage>
</organism>
<gene>
    <name evidence="12" type="ORF">OLC1_LOCUS19241</name>
</gene>
<evidence type="ECO:0000256" key="10">
    <source>
        <dbReference type="ARBA" id="ARBA00055929"/>
    </source>
</evidence>
<dbReference type="GO" id="GO:0004566">
    <property type="term" value="F:beta-glucuronidase activity"/>
    <property type="evidence" value="ECO:0007669"/>
    <property type="project" value="TreeGrafter"/>
</dbReference>
<evidence type="ECO:0000313" key="12">
    <source>
        <dbReference type="EMBL" id="CAI9111963.1"/>
    </source>
</evidence>
<protein>
    <submittedName>
        <fullName evidence="12">OLC1v1012319C1</fullName>
    </submittedName>
</protein>
<proteinExistence type="inferred from homology"/>
<comment type="subcellular location">
    <subcellularLocation>
        <location evidence="9">Lysosome membrane</location>
        <topology evidence="9">Peripheral membrane protein</topology>
    </subcellularLocation>
    <subcellularLocation>
        <location evidence="1">Secreted</location>
    </subcellularLocation>
</comment>
<evidence type="ECO:0000256" key="6">
    <source>
        <dbReference type="ARBA" id="ARBA00023136"/>
    </source>
</evidence>
<reference evidence="12" key="1">
    <citation type="submission" date="2023-03" db="EMBL/GenBank/DDBJ databases">
        <authorList>
            <person name="Julca I."/>
        </authorList>
    </citation>
    <scope>NUCLEOTIDE SEQUENCE</scope>
</reference>
<dbReference type="PANTHER" id="PTHR14363:SF21">
    <property type="entry name" value="HEPARANASE-LIKE PROTEIN 1"/>
    <property type="match status" value="1"/>
</dbReference>
<evidence type="ECO:0000256" key="5">
    <source>
        <dbReference type="ARBA" id="ARBA00022801"/>
    </source>
</evidence>
<evidence type="ECO:0000256" key="2">
    <source>
        <dbReference type="ARBA" id="ARBA00009800"/>
    </source>
</evidence>
<accession>A0AAV1DZ16</accession>
<keyword evidence="3" id="KW-0964">Secreted</keyword>
<keyword evidence="7" id="KW-0325">Glycoprotein</keyword>
<keyword evidence="13" id="KW-1185">Reference proteome</keyword>
<evidence type="ECO:0000256" key="9">
    <source>
        <dbReference type="ARBA" id="ARBA00023765"/>
    </source>
</evidence>
<dbReference type="Gene3D" id="3.20.20.80">
    <property type="entry name" value="Glycosidases"/>
    <property type="match status" value="1"/>
</dbReference>
<dbReference type="FunFam" id="3.20.20.80:FF:000023">
    <property type="entry name" value="heparanase-like protein 3"/>
    <property type="match status" value="1"/>
</dbReference>
<dbReference type="GO" id="GO:0005576">
    <property type="term" value="C:extracellular region"/>
    <property type="evidence" value="ECO:0007669"/>
    <property type="project" value="UniProtKB-SubCell"/>
</dbReference>
<dbReference type="Proteomes" id="UP001161247">
    <property type="component" value="Chromosome 7"/>
</dbReference>